<dbReference type="InterPro" id="IPR029050">
    <property type="entry name" value="Immunoprotect_excell_Ig-like"/>
</dbReference>
<feature type="region of interest" description="Disordered" evidence="2">
    <location>
        <begin position="23"/>
        <end position="62"/>
    </location>
</feature>
<proteinExistence type="predicted"/>
<feature type="signal peptide" evidence="3">
    <location>
        <begin position="1"/>
        <end position="21"/>
    </location>
</feature>
<reference evidence="4 5" key="1">
    <citation type="submission" date="2021-05" db="EMBL/GenBank/DDBJ databases">
        <title>Mycobacterium acidophilum sp. nov., an extremely acid-tolerant member of the genus Mycobacterium.</title>
        <authorList>
            <person name="Xia J."/>
        </authorList>
    </citation>
    <scope>NUCLEOTIDE SEQUENCE [LARGE SCALE GENOMIC DNA]</scope>
    <source>
        <strain evidence="4 5">M1</strain>
    </source>
</reference>
<evidence type="ECO:0000256" key="2">
    <source>
        <dbReference type="SAM" id="MobiDB-lite"/>
    </source>
</evidence>
<feature type="chain" id="PRO_5045443840" description="DUF4352 domain-containing protein" evidence="3">
    <location>
        <begin position="22"/>
        <end position="188"/>
    </location>
</feature>
<dbReference type="RefSeq" id="WP_214090941.1">
    <property type="nucleotide sequence ID" value="NZ_JAHCLR010000001.1"/>
</dbReference>
<evidence type="ECO:0000256" key="1">
    <source>
        <dbReference type="ARBA" id="ARBA00022729"/>
    </source>
</evidence>
<evidence type="ECO:0008006" key="6">
    <source>
        <dbReference type="Google" id="ProtNLM"/>
    </source>
</evidence>
<dbReference type="Proteomes" id="UP001519535">
    <property type="component" value="Unassembled WGS sequence"/>
</dbReference>
<feature type="compositionally biased region" description="Low complexity" evidence="2">
    <location>
        <begin position="23"/>
        <end position="50"/>
    </location>
</feature>
<keyword evidence="5" id="KW-1185">Reference proteome</keyword>
<gene>
    <name evidence="4" type="ORF">KIH27_00460</name>
</gene>
<sequence>MNRSVVALSVLALLSAGPAAACSKNSAPTAESASSTAPAASSAPQTAAAAKPKGHTGDSLTLTRADGSTITVTLEQIISPATVTGGGGDPTKTYLATKLKITDPGTAAIDGDVNINVSVVGSDDQSYTADLNDVSECTNFESGAFHLSPGESATGCVVFALPHGVSPARVKYLPSAGFADDFGEWVLS</sequence>
<dbReference type="Gene3D" id="2.60.40.1240">
    <property type="match status" value="1"/>
</dbReference>
<name>A0ABS5RCQ1_9MYCO</name>
<dbReference type="EMBL" id="JAHCLR010000001">
    <property type="protein sequence ID" value="MBS9532057.1"/>
    <property type="molecule type" value="Genomic_DNA"/>
</dbReference>
<accession>A0ABS5RCQ1</accession>
<protein>
    <recommendedName>
        <fullName evidence="6">DUF4352 domain-containing protein</fullName>
    </recommendedName>
</protein>
<organism evidence="4 5">
    <name type="scientific">Mycolicibacter acidiphilus</name>
    <dbReference type="NCBI Taxonomy" id="2835306"/>
    <lineage>
        <taxon>Bacteria</taxon>
        <taxon>Bacillati</taxon>
        <taxon>Actinomycetota</taxon>
        <taxon>Actinomycetes</taxon>
        <taxon>Mycobacteriales</taxon>
        <taxon>Mycobacteriaceae</taxon>
        <taxon>Mycolicibacter</taxon>
    </lineage>
</organism>
<evidence type="ECO:0000313" key="5">
    <source>
        <dbReference type="Proteomes" id="UP001519535"/>
    </source>
</evidence>
<keyword evidence="1 3" id="KW-0732">Signal</keyword>
<comment type="caution">
    <text evidence="4">The sequence shown here is derived from an EMBL/GenBank/DDBJ whole genome shotgun (WGS) entry which is preliminary data.</text>
</comment>
<evidence type="ECO:0000313" key="4">
    <source>
        <dbReference type="EMBL" id="MBS9532057.1"/>
    </source>
</evidence>
<evidence type="ECO:0000256" key="3">
    <source>
        <dbReference type="SAM" id="SignalP"/>
    </source>
</evidence>